<evidence type="ECO:0000256" key="7">
    <source>
        <dbReference type="ARBA" id="ARBA00022692"/>
    </source>
</evidence>
<feature type="transmembrane region" description="Helical" evidence="14">
    <location>
        <begin position="126"/>
        <end position="146"/>
    </location>
</feature>
<dbReference type="Gene3D" id="1.20.120.220">
    <property type="entry name" value="ATP synthase, F0 complex, subunit A"/>
    <property type="match status" value="1"/>
</dbReference>
<dbReference type="NCBIfam" id="TIGR01131">
    <property type="entry name" value="ATP_synt_6_or_A"/>
    <property type="match status" value="1"/>
</dbReference>
<evidence type="ECO:0000256" key="8">
    <source>
        <dbReference type="ARBA" id="ARBA00022781"/>
    </source>
</evidence>
<keyword evidence="12" id="KW-0066">ATP synthesis</keyword>
<comment type="similarity">
    <text evidence="3">Belongs to the ATPase A chain family.</text>
</comment>
<proteinExistence type="inferred from homology"/>
<dbReference type="InterPro" id="IPR045083">
    <property type="entry name" value="ATP_synth_F0_asu_bact/mt"/>
</dbReference>
<feature type="transmembrane region" description="Helical" evidence="14">
    <location>
        <begin position="72"/>
        <end position="93"/>
    </location>
</feature>
<dbReference type="CDD" id="cd00310">
    <property type="entry name" value="ATP-synt_Fo_a_6"/>
    <property type="match status" value="1"/>
</dbReference>
<evidence type="ECO:0000256" key="14">
    <source>
        <dbReference type="SAM" id="Phobius"/>
    </source>
</evidence>
<dbReference type="AlphaFoldDB" id="A0A343VMB3"/>
<protein>
    <recommendedName>
        <fullName evidence="13">ATP synthase subunit a</fullName>
    </recommendedName>
</protein>
<dbReference type="Pfam" id="PF00119">
    <property type="entry name" value="ATP-synt_A"/>
    <property type="match status" value="1"/>
</dbReference>
<keyword evidence="11 14" id="KW-0472">Membrane</keyword>
<dbReference type="GO" id="GO:0005743">
    <property type="term" value="C:mitochondrial inner membrane"/>
    <property type="evidence" value="ECO:0007669"/>
    <property type="project" value="UniProtKB-SubCell"/>
</dbReference>
<evidence type="ECO:0000256" key="5">
    <source>
        <dbReference type="ARBA" id="ARBA00022448"/>
    </source>
</evidence>
<geneLocation type="mitochondrion" evidence="15"/>
<name>A0A343VMB3_MACST</name>
<evidence type="ECO:0000256" key="4">
    <source>
        <dbReference type="ARBA" id="ARBA00011648"/>
    </source>
</evidence>
<dbReference type="GO" id="GO:0046933">
    <property type="term" value="F:proton-transporting ATP synthase activity, rotational mechanism"/>
    <property type="evidence" value="ECO:0007669"/>
    <property type="project" value="TreeGrafter"/>
</dbReference>
<accession>A0A343VMB3</accession>
<keyword evidence="6" id="KW-0138">CF(0)</keyword>
<dbReference type="PANTHER" id="PTHR11410:SF0">
    <property type="entry name" value="ATP SYNTHASE SUBUNIT A"/>
    <property type="match status" value="1"/>
</dbReference>
<comment type="function">
    <text evidence="1">Mitochondrial membrane ATP synthase (F(1)F(0) ATP synthase or Complex V) produces ATP from ADP in the presence of a proton gradient across the membrane which is generated by electron transport complexes of the respiratory chain. F-type ATPases consist of two structural domains, F(1) - containing the extramembraneous catalytic core and F(0) - containing the membrane proton channel, linked together by a central stalk and a peripheral stalk. During catalysis, ATP synthesis in the catalytic domain of F(1) is coupled via a rotary mechanism of the central stalk subunits to proton translocation. Key component of the proton channel; it may play a direct role in the translocation of protons across the membrane.</text>
</comment>
<dbReference type="InterPro" id="IPR035908">
    <property type="entry name" value="F0_ATP_A_sf"/>
</dbReference>
<evidence type="ECO:0000256" key="10">
    <source>
        <dbReference type="ARBA" id="ARBA00023065"/>
    </source>
</evidence>
<feature type="transmembrane region" description="Helical" evidence="14">
    <location>
        <begin position="100"/>
        <end position="120"/>
    </location>
</feature>
<keyword evidence="5" id="KW-0813">Transport</keyword>
<comment type="subcellular location">
    <subcellularLocation>
        <location evidence="2">Membrane</location>
        <topology evidence="2">Multi-pass membrane protein</topology>
    </subcellularLocation>
    <subcellularLocation>
        <location evidence="13">Mitochondrion inner membrane</location>
        <topology evidence="13">Multi-pass membrane protein</topology>
    </subcellularLocation>
</comment>
<evidence type="ECO:0000313" key="15">
    <source>
        <dbReference type="EMBL" id="AVM10743.1"/>
    </source>
</evidence>
<dbReference type="GeneID" id="36492705"/>
<evidence type="ECO:0000256" key="11">
    <source>
        <dbReference type="ARBA" id="ARBA00023136"/>
    </source>
</evidence>
<evidence type="ECO:0000256" key="6">
    <source>
        <dbReference type="ARBA" id="ARBA00022547"/>
    </source>
</evidence>
<dbReference type="PRINTS" id="PR00123">
    <property type="entry name" value="ATPASEA"/>
</dbReference>
<keyword evidence="9 14" id="KW-1133">Transmembrane helix</keyword>
<comment type="subunit">
    <text evidence="4">F-type ATPases have 2 components, CF(1) - the catalytic core - and CF(0) - the membrane proton channel. CF(1) has five subunits: alpha(3), beta(3), gamma(1), delta(1), epsilon(1). CF(0) has three main subunits: a, b and c.</text>
</comment>
<dbReference type="PANTHER" id="PTHR11410">
    <property type="entry name" value="ATP SYNTHASE SUBUNIT A"/>
    <property type="match status" value="1"/>
</dbReference>
<dbReference type="GO" id="GO:0045259">
    <property type="term" value="C:proton-transporting ATP synthase complex"/>
    <property type="evidence" value="ECO:0007669"/>
    <property type="project" value="UniProtKB-KW"/>
</dbReference>
<evidence type="ECO:0000256" key="3">
    <source>
        <dbReference type="ARBA" id="ARBA00006810"/>
    </source>
</evidence>
<organism evidence="15">
    <name type="scientific">Macroglossum stellatarum</name>
    <name type="common">Hummingbird hawk-moth</name>
    <name type="synonym">Sphinx stellatarum</name>
    <dbReference type="NCBI Taxonomy" id="524428"/>
    <lineage>
        <taxon>Eukaryota</taxon>
        <taxon>Metazoa</taxon>
        <taxon>Ecdysozoa</taxon>
        <taxon>Arthropoda</taxon>
        <taxon>Hexapoda</taxon>
        <taxon>Insecta</taxon>
        <taxon>Pterygota</taxon>
        <taxon>Neoptera</taxon>
        <taxon>Endopterygota</taxon>
        <taxon>Lepidoptera</taxon>
        <taxon>Glossata</taxon>
        <taxon>Ditrysia</taxon>
        <taxon>Bombycoidea</taxon>
        <taxon>Sphingidae</taxon>
        <taxon>Macroglossinae</taxon>
        <taxon>Macroglossini</taxon>
        <taxon>Macroglossum</taxon>
    </lineage>
</organism>
<keyword evidence="8" id="KW-0375">Hydrogen ion transport</keyword>
<evidence type="ECO:0000256" key="12">
    <source>
        <dbReference type="ARBA" id="ARBA00023310"/>
    </source>
</evidence>
<dbReference type="EMBL" id="MG747645">
    <property type="protein sequence ID" value="AVM10743.1"/>
    <property type="molecule type" value="Genomic_DNA"/>
</dbReference>
<reference evidence="15" key="1">
    <citation type="journal article" date="2018" name="Int. J. Biol. Macromol.">
        <title>Mitochondrial genome characteristics of two Sphingidae insects (Psilogramma increta and Macroglossum stellatarum) and implications for their phylogeny.</title>
        <authorList>
            <person name="Li J."/>
            <person name="Zhang Y."/>
            <person name="Hu K."/>
            <person name="Zhao Y."/>
            <person name="Lin R."/>
            <person name="Li Y."/>
            <person name="Huang Z."/>
            <person name="Zhang X."/>
            <person name="Geng X."/>
            <person name="Ding J."/>
        </authorList>
    </citation>
    <scope>NUCLEOTIDE SEQUENCE</scope>
</reference>
<dbReference type="InterPro" id="IPR000568">
    <property type="entry name" value="ATP_synth_F0_asu"/>
</dbReference>
<evidence type="ECO:0000256" key="2">
    <source>
        <dbReference type="ARBA" id="ARBA00004141"/>
    </source>
</evidence>
<dbReference type="InterPro" id="IPR023011">
    <property type="entry name" value="ATP_synth_F0_asu_AS"/>
</dbReference>
<keyword evidence="10" id="KW-0406">Ion transport</keyword>
<sequence length="225" mass="25851">MMSNLFSIFDPSTNLFNMPINWISTLLGLMFIPYSFWLIPNRHFMLWNFILKSLHNEFKTLLKNNYFNGSTFIFISLFSFVLFNNFLGLFPYIFTSTSHLTLTLSISLPMWLSFMLYGWINNYQHMFSHMIPQGTPAILMPFMVLIETISNIIRPGTLAVRLTANMIAGHLLMTLLSSTGSNLTYIFILMLILIQILLLILESAVAVIQSYVIAILSTLYSSEVN</sequence>
<keyword evidence="7 14" id="KW-0812">Transmembrane</keyword>
<keyword evidence="15" id="KW-0496">Mitochondrion</keyword>
<evidence type="ECO:0000256" key="13">
    <source>
        <dbReference type="RuleBase" id="RU004450"/>
    </source>
</evidence>
<evidence type="ECO:0000256" key="1">
    <source>
        <dbReference type="ARBA" id="ARBA00002070"/>
    </source>
</evidence>
<dbReference type="RefSeq" id="YP_009476068.1">
    <property type="nucleotide sequence ID" value="NC_037441.1"/>
</dbReference>
<evidence type="ECO:0000256" key="9">
    <source>
        <dbReference type="ARBA" id="ARBA00022989"/>
    </source>
</evidence>
<dbReference type="PROSITE" id="PS00449">
    <property type="entry name" value="ATPASE_A"/>
    <property type="match status" value="1"/>
</dbReference>
<feature type="transmembrane region" description="Helical" evidence="14">
    <location>
        <begin position="20"/>
        <end position="39"/>
    </location>
</feature>
<dbReference type="SUPFAM" id="SSF81336">
    <property type="entry name" value="F1F0 ATP synthase subunit A"/>
    <property type="match status" value="1"/>
</dbReference>
<gene>
    <name evidence="15" type="primary">atp6</name>
</gene>